<dbReference type="Proteomes" id="UP000050795">
    <property type="component" value="Unassembled WGS sequence"/>
</dbReference>
<feature type="compositionally biased region" description="Acidic residues" evidence="2">
    <location>
        <begin position="1787"/>
        <end position="1807"/>
    </location>
</feature>
<evidence type="ECO:0008006" key="5">
    <source>
        <dbReference type="Google" id="ProtNLM"/>
    </source>
</evidence>
<evidence type="ECO:0000313" key="3">
    <source>
        <dbReference type="Proteomes" id="UP000050795"/>
    </source>
</evidence>
<dbReference type="GO" id="GO:0030139">
    <property type="term" value="C:endocytic vesicle"/>
    <property type="evidence" value="ECO:0007669"/>
    <property type="project" value="TreeGrafter"/>
</dbReference>
<feature type="region of interest" description="Disordered" evidence="2">
    <location>
        <begin position="248"/>
        <end position="272"/>
    </location>
</feature>
<feature type="compositionally biased region" description="Polar residues" evidence="2">
    <location>
        <begin position="1431"/>
        <end position="1450"/>
    </location>
</feature>
<dbReference type="GO" id="GO:0005829">
    <property type="term" value="C:cytosol"/>
    <property type="evidence" value="ECO:0007669"/>
    <property type="project" value="GOC"/>
</dbReference>
<dbReference type="PANTHER" id="PTHR21663:SF0">
    <property type="entry name" value="HEAT REPEAT-CONTAINING PROTEIN 5B"/>
    <property type="match status" value="1"/>
</dbReference>
<comment type="similarity">
    <text evidence="1">Belongs to the HEATR5 family.</text>
</comment>
<accession>A0AA85KBD9</accession>
<dbReference type="GO" id="GO:0016020">
    <property type="term" value="C:membrane"/>
    <property type="evidence" value="ECO:0007669"/>
    <property type="project" value="TreeGrafter"/>
</dbReference>
<evidence type="ECO:0000313" key="4">
    <source>
        <dbReference type="WBParaSite" id="TREG1_66870.1"/>
    </source>
</evidence>
<feature type="compositionally biased region" description="Polar residues" evidence="2">
    <location>
        <begin position="1721"/>
        <end position="1731"/>
    </location>
</feature>
<sequence>MSASLLFDEIAYEKLSEVKKPIFVFDWLCSLETRLLTENKSVIKECQEDLVQQLLSHLTHAPGRPTHKLLGRCFANLFLVGDSLLLYTAVNTCNALLKSRDDAPACINSRLAALSCLGAIYKRLGRMIGRTFEDSVIIMAKLIKQSESQVRCETMNTFCSLIEGVGSASAVCHKEIYKAAKICMTDRVLYVRVAAAKCLYFLVDHSQTIHTSELEATVSLCLRCMDGANYATRIEASRTLGHLLAKTQRKKVNDPGSDASNSGSTGASSNSRNKTVTLTDALSLLSSGFLKGPGGFLKGTSATDMIKGTSPVNREVRVGVTYAYIEFIVEMGPQWFESNLSTILTHLVNLLLIPRATPTHVEAICARQCIQYLLGTVFRHLLSESVQLVAISELVKILTFHLQFLQNLHMNEYSGNSGDVFQQIFSSSSSSSTLTPVGGGAGNSGCNINESTDVLPNDMFNETTLGNNNNPDEINGDYQTSVTGTHNLDSFTEPDNGKIRRAFGLQSSATGNSTTTTTTAAVGSSSRSNREQQHQHLVICVLDIISQLIRWLDSLVVQLLDQPTQLANVLCTCLTHPVHGVRLAAASCLRQLVIVVPSQRIPLLNRCLLCLQQSYRYNADTLLGVTCGITGLLAGVNCSLLGLSNNLPKQMFSLAEDLLRAANQNSRFTLARTQSGWSLLAACITLGPNIVKSHLPRIFLFWRNAFPRSLRELEAEKQRGDAFTWQVMLESRAGALCSIQSFLEYCSQLLTDDIIHRLLSLIDCALNMLAQMNDIVRIYGNHLKSTAGFIRLRLYRILLLLPSTAYTGSYSTVLRELVAEFTLTDNMANTTTSIFRSLCRSEDSVTLASCLQDTDQRLLEEQLQPTALNNSPGSLEHDPSYLYLRDGVASVLATDVIFTNLSNTEDEFNENVTLTAGTLFHGPSDVMSTSGVFSTSKFHNINSTCDSSTLLSFSHNSSHFSNTSLSYALQLTGPMPVNVAVIDASIELFGRLFACVSIRHRIQMLEHFAECIRLTKSIRQEAVQINVFAGLLSALRYLAETKLPFGDDPQLRKATTNLIFATLTSPSVLLRCVAGECLGRLAQVVGESSLLAELAQQIFERLRTIRNPIARAGHCLAIGCLHRYVGGLASRQHLSSSVGVLLAIAQDSSVPEVQVWALHSLALVADSGGPIFREYVEPSLNLVLQLLLKAPSAMHEIQRGLGRLFAALITTLGPELRGTGASITSVRHSCLLCCLIMRDSPDALLQAEGVACLQQLHMFAPMHVKLAGLVPELQASLTSSDLVLRRAALSCLRQLSQKEAMDLYGYMTRSTLSSDELLPPALSTLSTLSNKDDSNNNNGDLSKTNFTNCNTKLELQLFSLLDVEMDYQLRRDIQDTLIGMLHATGTSQLTHWFSILREVLQVSTTLRPDVVNNQTVDTIKMTNSRRKSSNPKDNLSNNTDMSQRNGNTIEEGSVVEQPGDVDNDNDDDEEDVDVNFKPKQISQEVNRLFCVKITARSSTKIFAISCLRVLISSCAKLCNASLLTENYQSNQISVNTYDETSDVIVNPSSIAHFDLAKARALRSQSGKSDWLILYLSDLIRIAFMSATSESDRLRITGLKLMQDVVQRFSPVPDPDYPDHIILEQYQAQVSAALRPAFISTSSLDLSENTTITESSTPNISTSSSIVQSNPELLSIACQVCSSWITSGVGRDPEDLRRVQDLLKQALNKLKLDQSIREDHSSNSCVQGQRTESSSSSQWMSENSTIVERLSILAAWAEIYIVTAGQAKKLGGKLHQKQHLETSQSQPLDEDQPIDESDEMNTSENEDESDYSIIIKGISLEDMLSTATTSATTTTPSRSIHQLLTKWIQPILPGLSQAWLSALRDYAYMCLPDSLSNQQQQQQSSDVIKNSSDHFNINNSNNLDQIRVYYARYWPCMTYALALWLTNESSSFVDENKTNSKNDMSKSSRHFFLILGMCVEAMCNTTSKQPISIIHTCLRCILCLLSRSKFRAYLMQSSTEISIELLQVLHRLLLTRDCIETHLLCLANMIHILIAANERLTKERDDWLTKESTQNNNATSMFISPELKTSKKNNCMTSSIMLQTTGLIDTQMYEHGEGGYLAKFFDRINDADNVDCDSNNNNNNNSNNTTISTENQMMNTSNIYGKTFAGLHPERSIVFTCLEIVVCIVARYQPQIIKQLRLSNTDSNNNSNNESKTYNIIPETICASDINAPRILATALKSLIPLIDLCAPRTLLSTLRLAKQNANTQSNDGINHSQIMNTESEVNQLPSSNSQSTTTTTTIHQQECLLPIVLDLANEITKCVLLKPLQCSNAASNYVLKDSRVMKSTEDSSNTITTTTNNNNLVNMFKSCDLAYQSSSNSFTSCLIGDEDTEISSTTTNLSVGINDGGLGIKSCSKRQHYRYIGYLIGWTEQSTELAEAFITVMQKLAGHHYPAIAAASGVASTAPASSTYNHDVCMTKSTGVGDSQTTENQPDSSSIINMKEEIIVNSNHIDLDMTSQSICGENRMKEHASENACIEWYRLISMNLLSILQHNHDKETETDVYPLRRCCLASAYLVSRICNNCPLQVFKSSELTSVLSNLLYRGWNLPKLLDNSQTDVLTNGNVNSSPEDPLILNNGNNVISNLLNSNCLQSRIICLGSFESLCSHHESSISALFIKTLTPQVFRWLYDLTKIVEMHSASSSKDQQQQYQQKQQKLFDKSSDIYHNQINLEELTICLNTSFDLLTSLINKAENSNRQALLLIYLSLLCNLLSNESSMLSNQCHSKSSTLFIPYNSSDLFYFIHTITLKHVITIAPCFPNEFRSAFQILGDLKQRLENAIKLSTPLTNTNAAVSGGGGGGGGGSHGNNNNMSVQNQLKSHVIKGIPFNAYHQNNRSVMTKQSQVSSPSIKLKTDFSNFT</sequence>
<dbReference type="PANTHER" id="PTHR21663">
    <property type="entry name" value="HYPOTHETICAL HEAT DOMAIN-CONTAINING"/>
    <property type="match status" value="1"/>
</dbReference>
<feature type="compositionally biased region" description="Low complexity" evidence="2">
    <location>
        <begin position="507"/>
        <end position="527"/>
    </location>
</feature>
<feature type="compositionally biased region" description="Low complexity" evidence="2">
    <location>
        <begin position="256"/>
        <end position="271"/>
    </location>
</feature>
<dbReference type="GO" id="GO:0008104">
    <property type="term" value="P:intracellular protein localization"/>
    <property type="evidence" value="ECO:0007669"/>
    <property type="project" value="TreeGrafter"/>
</dbReference>
<feature type="region of interest" description="Disordered" evidence="2">
    <location>
        <begin position="1420"/>
        <end position="1470"/>
    </location>
</feature>
<evidence type="ECO:0000256" key="2">
    <source>
        <dbReference type="SAM" id="MobiDB-lite"/>
    </source>
</evidence>
<dbReference type="GO" id="GO:0005794">
    <property type="term" value="C:Golgi apparatus"/>
    <property type="evidence" value="ECO:0007669"/>
    <property type="project" value="TreeGrafter"/>
</dbReference>
<reference evidence="4" key="2">
    <citation type="submission" date="2023-11" db="UniProtKB">
        <authorList>
            <consortium name="WormBaseParasite"/>
        </authorList>
    </citation>
    <scope>IDENTIFICATION</scope>
</reference>
<dbReference type="InterPro" id="IPR046837">
    <property type="entry name" value="Laa1/Sip1/HEATR5-like_HEAT"/>
</dbReference>
<protein>
    <recommendedName>
        <fullName evidence="5">HEAT repeat-containing protein 5B</fullName>
    </recommendedName>
</protein>
<dbReference type="GO" id="GO:0006897">
    <property type="term" value="P:endocytosis"/>
    <property type="evidence" value="ECO:0007669"/>
    <property type="project" value="TreeGrafter"/>
</dbReference>
<feature type="compositionally biased region" description="Polar residues" evidence="2">
    <location>
        <begin position="461"/>
        <end position="490"/>
    </location>
</feature>
<dbReference type="InterPro" id="IPR040108">
    <property type="entry name" value="Laa1/Sip1/HEATR5"/>
</dbReference>
<feature type="region of interest" description="Disordered" evidence="2">
    <location>
        <begin position="1717"/>
        <end position="1739"/>
    </location>
</feature>
<name>A0AA85KBD9_TRIRE</name>
<evidence type="ECO:0000256" key="1">
    <source>
        <dbReference type="ARBA" id="ARBA00008304"/>
    </source>
</evidence>
<dbReference type="SUPFAM" id="SSF48371">
    <property type="entry name" value="ARM repeat"/>
    <property type="match status" value="3"/>
</dbReference>
<dbReference type="Pfam" id="PF25468">
    <property type="entry name" value="HEAT_HEATR5A"/>
    <property type="match status" value="2"/>
</dbReference>
<proteinExistence type="inferred from homology"/>
<reference evidence="3" key="1">
    <citation type="submission" date="2022-06" db="EMBL/GenBank/DDBJ databases">
        <authorList>
            <person name="Berger JAMES D."/>
            <person name="Berger JAMES D."/>
        </authorList>
    </citation>
    <scope>NUCLEOTIDE SEQUENCE [LARGE SCALE GENOMIC DNA]</scope>
</reference>
<feature type="region of interest" description="Disordered" evidence="2">
    <location>
        <begin position="461"/>
        <end position="528"/>
    </location>
</feature>
<keyword evidence="3" id="KW-1185">Reference proteome</keyword>
<dbReference type="GO" id="GO:0042147">
    <property type="term" value="P:retrograde transport, endosome to Golgi"/>
    <property type="evidence" value="ECO:0007669"/>
    <property type="project" value="TreeGrafter"/>
</dbReference>
<dbReference type="WBParaSite" id="TREG1_66870.1">
    <property type="protein sequence ID" value="TREG1_66870.1"/>
    <property type="gene ID" value="TREG1_66870"/>
</dbReference>
<organism evidence="3 4">
    <name type="scientific">Trichobilharzia regenti</name>
    <name type="common">Nasal bird schistosome</name>
    <dbReference type="NCBI Taxonomy" id="157069"/>
    <lineage>
        <taxon>Eukaryota</taxon>
        <taxon>Metazoa</taxon>
        <taxon>Spiralia</taxon>
        <taxon>Lophotrochozoa</taxon>
        <taxon>Platyhelminthes</taxon>
        <taxon>Trematoda</taxon>
        <taxon>Digenea</taxon>
        <taxon>Strigeidida</taxon>
        <taxon>Schistosomatoidea</taxon>
        <taxon>Schistosomatidae</taxon>
        <taxon>Trichobilharzia</taxon>
    </lineage>
</organism>
<feature type="region of interest" description="Disordered" evidence="2">
    <location>
        <begin position="1774"/>
        <end position="1807"/>
    </location>
</feature>
<dbReference type="Pfam" id="PF20210">
    <property type="entry name" value="Laa1_Sip1_HTR5"/>
    <property type="match status" value="1"/>
</dbReference>
<feature type="compositionally biased region" description="Acidic residues" evidence="2">
    <location>
        <begin position="1459"/>
        <end position="1470"/>
    </location>
</feature>
<dbReference type="Gene3D" id="1.25.10.10">
    <property type="entry name" value="Leucine-rich Repeat Variant"/>
    <property type="match status" value="2"/>
</dbReference>
<dbReference type="InterPro" id="IPR011989">
    <property type="entry name" value="ARM-like"/>
</dbReference>
<dbReference type="InterPro" id="IPR016024">
    <property type="entry name" value="ARM-type_fold"/>
</dbReference>